<organism evidence="13 14">
    <name type="scientific">Vallitalea longa</name>
    <dbReference type="NCBI Taxonomy" id="2936439"/>
    <lineage>
        <taxon>Bacteria</taxon>
        <taxon>Bacillati</taxon>
        <taxon>Bacillota</taxon>
        <taxon>Clostridia</taxon>
        <taxon>Lachnospirales</taxon>
        <taxon>Vallitaleaceae</taxon>
        <taxon>Vallitalea</taxon>
    </lineage>
</organism>
<dbReference type="Proteomes" id="UP001144256">
    <property type="component" value="Unassembled WGS sequence"/>
</dbReference>
<comment type="subcellular location">
    <subcellularLocation>
        <location evidence="11">Cytoplasm</location>
    </subcellularLocation>
</comment>
<dbReference type="GO" id="GO:0004385">
    <property type="term" value="F:GMP kinase activity"/>
    <property type="evidence" value="ECO:0007669"/>
    <property type="project" value="UniProtKB-UniRule"/>
</dbReference>
<protein>
    <recommendedName>
        <fullName evidence="4 11">Guanylate kinase</fullName>
        <ecNumber evidence="3 11">2.7.4.8</ecNumber>
    </recommendedName>
    <alternativeName>
        <fullName evidence="9 11">GMP kinase</fullName>
    </alternativeName>
</protein>
<dbReference type="FunFam" id="3.30.63.10:FF:000002">
    <property type="entry name" value="Guanylate kinase 1"/>
    <property type="match status" value="1"/>
</dbReference>
<name>A0A9W6DI98_9FIRM</name>
<keyword evidence="5 11" id="KW-0808">Transferase</keyword>
<evidence type="ECO:0000259" key="12">
    <source>
        <dbReference type="PROSITE" id="PS50052"/>
    </source>
</evidence>
<evidence type="ECO:0000256" key="8">
    <source>
        <dbReference type="ARBA" id="ARBA00022840"/>
    </source>
</evidence>
<comment type="catalytic activity">
    <reaction evidence="10 11">
        <text>GMP + ATP = GDP + ADP</text>
        <dbReference type="Rhea" id="RHEA:20780"/>
        <dbReference type="ChEBI" id="CHEBI:30616"/>
        <dbReference type="ChEBI" id="CHEBI:58115"/>
        <dbReference type="ChEBI" id="CHEBI:58189"/>
        <dbReference type="ChEBI" id="CHEBI:456216"/>
        <dbReference type="EC" id="2.7.4.8"/>
    </reaction>
</comment>
<gene>
    <name evidence="11 13" type="primary">gmk</name>
    <name evidence="13" type="ORF">SH1V18_41640</name>
</gene>
<feature type="binding site" evidence="11">
    <location>
        <begin position="12"/>
        <end position="19"/>
    </location>
    <ligand>
        <name>ATP</name>
        <dbReference type="ChEBI" id="CHEBI:30616"/>
    </ligand>
</feature>
<proteinExistence type="inferred from homology"/>
<dbReference type="Gene3D" id="3.30.63.10">
    <property type="entry name" value="Guanylate Kinase phosphate binding domain"/>
    <property type="match status" value="1"/>
</dbReference>
<evidence type="ECO:0000313" key="14">
    <source>
        <dbReference type="Proteomes" id="UP001144256"/>
    </source>
</evidence>
<keyword evidence="7 11" id="KW-0418">Kinase</keyword>
<keyword evidence="14" id="KW-1185">Reference proteome</keyword>
<dbReference type="Pfam" id="PF00625">
    <property type="entry name" value="Guanylate_kin"/>
    <property type="match status" value="1"/>
</dbReference>
<evidence type="ECO:0000256" key="9">
    <source>
        <dbReference type="ARBA" id="ARBA00030128"/>
    </source>
</evidence>
<dbReference type="GO" id="GO:0005524">
    <property type="term" value="F:ATP binding"/>
    <property type="evidence" value="ECO:0007669"/>
    <property type="project" value="UniProtKB-UniRule"/>
</dbReference>
<dbReference type="InterPro" id="IPR008145">
    <property type="entry name" value="GK/Ca_channel_bsu"/>
</dbReference>
<dbReference type="SUPFAM" id="SSF52540">
    <property type="entry name" value="P-loop containing nucleoside triphosphate hydrolases"/>
    <property type="match status" value="1"/>
</dbReference>
<dbReference type="EC" id="2.7.4.8" evidence="3 11"/>
<reference evidence="13" key="1">
    <citation type="submission" date="2022-06" db="EMBL/GenBank/DDBJ databases">
        <title>Vallitalea longa sp. nov., an anaerobic bacterium isolated from marine sediment.</title>
        <authorList>
            <person name="Hirano S."/>
            <person name="Terahara T."/>
            <person name="Mori K."/>
            <person name="Hamada M."/>
            <person name="Matsumoto R."/>
            <person name="Kobayashi T."/>
        </authorList>
    </citation>
    <scope>NUCLEOTIDE SEQUENCE</scope>
    <source>
        <strain evidence="13">SH18-1</strain>
    </source>
</reference>
<dbReference type="InterPro" id="IPR008144">
    <property type="entry name" value="Guanylate_kin-like_dom"/>
</dbReference>
<dbReference type="InterPro" id="IPR017665">
    <property type="entry name" value="Guanylate_kinase"/>
</dbReference>
<evidence type="ECO:0000313" key="13">
    <source>
        <dbReference type="EMBL" id="GKX31684.1"/>
    </source>
</evidence>
<evidence type="ECO:0000256" key="1">
    <source>
        <dbReference type="ARBA" id="ARBA00003531"/>
    </source>
</evidence>
<keyword evidence="6 11" id="KW-0547">Nucleotide-binding</keyword>
<evidence type="ECO:0000256" key="2">
    <source>
        <dbReference type="ARBA" id="ARBA00005790"/>
    </source>
</evidence>
<keyword evidence="11" id="KW-0963">Cytoplasm</keyword>
<dbReference type="GO" id="GO:0005829">
    <property type="term" value="C:cytosol"/>
    <property type="evidence" value="ECO:0007669"/>
    <property type="project" value="TreeGrafter"/>
</dbReference>
<dbReference type="InterPro" id="IPR027417">
    <property type="entry name" value="P-loop_NTPase"/>
</dbReference>
<dbReference type="CDD" id="cd00071">
    <property type="entry name" value="GMPK"/>
    <property type="match status" value="1"/>
</dbReference>
<feature type="domain" description="Guanylate kinase-like" evidence="12">
    <location>
        <begin position="5"/>
        <end position="182"/>
    </location>
</feature>
<evidence type="ECO:0000256" key="6">
    <source>
        <dbReference type="ARBA" id="ARBA00022741"/>
    </source>
</evidence>
<evidence type="ECO:0000256" key="3">
    <source>
        <dbReference type="ARBA" id="ARBA00012961"/>
    </source>
</evidence>
<dbReference type="PANTHER" id="PTHR23117">
    <property type="entry name" value="GUANYLATE KINASE-RELATED"/>
    <property type="match status" value="1"/>
</dbReference>
<comment type="similarity">
    <text evidence="2 11">Belongs to the guanylate kinase family.</text>
</comment>
<accession>A0A9W6DI98</accession>
<dbReference type="Gene3D" id="3.40.50.300">
    <property type="entry name" value="P-loop containing nucleotide triphosphate hydrolases"/>
    <property type="match status" value="1"/>
</dbReference>
<dbReference type="NCBIfam" id="TIGR03263">
    <property type="entry name" value="guanyl_kin"/>
    <property type="match status" value="1"/>
</dbReference>
<sequence>MNKKGILIIISGFSGAGKGSVVKELLTKGDYILSISSTTRSPREYEEHGREYFFDSKKEFERMIENNELIEWASYCDNYYGTPRKFVEHSLEQGKNVILEIEMQGALDVKQQYEDAVLIFITAPTVKELKARLQNRGTESIEVIDKRLKRAYEEAEVMNKYDYIVINDDLQTCAEDINSIINAEHKNAKRNNELRERLKGEFKEYLKGEI</sequence>
<evidence type="ECO:0000256" key="11">
    <source>
        <dbReference type="HAMAP-Rule" id="MF_00328"/>
    </source>
</evidence>
<evidence type="ECO:0000256" key="7">
    <source>
        <dbReference type="ARBA" id="ARBA00022777"/>
    </source>
</evidence>
<dbReference type="RefSeq" id="WP_281818950.1">
    <property type="nucleotide sequence ID" value="NZ_BRLB01000020.1"/>
</dbReference>
<evidence type="ECO:0000256" key="10">
    <source>
        <dbReference type="ARBA" id="ARBA00048594"/>
    </source>
</evidence>
<comment type="function">
    <text evidence="1 11">Essential for recycling GMP and indirectly, cGMP.</text>
</comment>
<dbReference type="EMBL" id="BRLB01000020">
    <property type="protein sequence ID" value="GKX31684.1"/>
    <property type="molecule type" value="Genomic_DNA"/>
</dbReference>
<comment type="caution">
    <text evidence="13">The sequence shown here is derived from an EMBL/GenBank/DDBJ whole genome shotgun (WGS) entry which is preliminary data.</text>
</comment>
<dbReference type="HAMAP" id="MF_00328">
    <property type="entry name" value="Guanylate_kinase"/>
    <property type="match status" value="1"/>
</dbReference>
<evidence type="ECO:0000256" key="5">
    <source>
        <dbReference type="ARBA" id="ARBA00022679"/>
    </source>
</evidence>
<keyword evidence="8 11" id="KW-0067">ATP-binding</keyword>
<evidence type="ECO:0000256" key="4">
    <source>
        <dbReference type="ARBA" id="ARBA00016296"/>
    </source>
</evidence>
<dbReference type="AlphaFoldDB" id="A0A9W6DI98"/>
<dbReference type="SMART" id="SM00072">
    <property type="entry name" value="GuKc"/>
    <property type="match status" value="1"/>
</dbReference>
<dbReference type="PROSITE" id="PS50052">
    <property type="entry name" value="GUANYLATE_KINASE_2"/>
    <property type="match status" value="1"/>
</dbReference>
<dbReference type="PANTHER" id="PTHR23117:SF13">
    <property type="entry name" value="GUANYLATE KINASE"/>
    <property type="match status" value="1"/>
</dbReference>